<dbReference type="Proteomes" id="UP000095023">
    <property type="component" value="Unassembled WGS sequence"/>
</dbReference>
<dbReference type="PRINTS" id="PR00987">
    <property type="entry name" value="TRNASYNTHGLU"/>
</dbReference>
<keyword evidence="4 7" id="KW-0067">ATP-binding</keyword>
<dbReference type="EMBL" id="KV453841">
    <property type="protein sequence ID" value="ODV91777.1"/>
    <property type="molecule type" value="Genomic_DNA"/>
</dbReference>
<accession>A0A1E4TJ79</accession>
<evidence type="ECO:0000256" key="3">
    <source>
        <dbReference type="ARBA" id="ARBA00022741"/>
    </source>
</evidence>
<feature type="non-terminal residue" evidence="10">
    <location>
        <position position="340"/>
    </location>
</feature>
<dbReference type="NCBIfam" id="TIGR00464">
    <property type="entry name" value="gltX_bact"/>
    <property type="match status" value="1"/>
</dbReference>
<dbReference type="OrthoDB" id="428822at2759"/>
<evidence type="ECO:0000256" key="2">
    <source>
        <dbReference type="ARBA" id="ARBA00022598"/>
    </source>
</evidence>
<evidence type="ECO:0000313" key="11">
    <source>
        <dbReference type="Proteomes" id="UP000095023"/>
    </source>
</evidence>
<evidence type="ECO:0000256" key="7">
    <source>
        <dbReference type="RuleBase" id="RU363037"/>
    </source>
</evidence>
<dbReference type="InterPro" id="IPR033910">
    <property type="entry name" value="GluRS_core"/>
</dbReference>
<dbReference type="PANTHER" id="PTHR43311:SF2">
    <property type="entry name" value="GLUTAMATE--TRNA LIGASE, MITOCHONDRIAL-RELATED"/>
    <property type="match status" value="1"/>
</dbReference>
<dbReference type="InterPro" id="IPR049940">
    <property type="entry name" value="GluQ/Sye"/>
</dbReference>
<dbReference type="GO" id="GO:0005739">
    <property type="term" value="C:mitochondrion"/>
    <property type="evidence" value="ECO:0007669"/>
    <property type="project" value="EnsemblFungi"/>
</dbReference>
<sequence length="340" mass="38622">TRFAPSPTGFLHLGSIRTALYNWLLARHSHGTFILRIDDTDRTRIVPGAVDDILDQLKWLNLDIDNVFVQSERTHIYRQAAESLLQSGHAYRCSCPPDRLSGLRDSAAKMVPPSSSSYDRHCLVNPPDPNRPHVVRLKSPDTYPLVYDLLRGDRGKRPLKIQPQGHADPRTGRYDDPVLLKSDGQPTYHLASVVDDHEMNISHVLRGEEWLPSTSRHVYLAEALGFQKPHYIHLPLLAQGGGKLSKRNADISVRSYREHGYLPEALANFIALFGWSPHTFHQDESVSDKLSLAEMAERFSIDNLTLGTAQVNEDKLQYLNRLYLTERLADDTRRKELIPE</sequence>
<dbReference type="Gene3D" id="3.40.50.620">
    <property type="entry name" value="HUPs"/>
    <property type="match status" value="1"/>
</dbReference>
<evidence type="ECO:0000256" key="6">
    <source>
        <dbReference type="ARBA" id="ARBA00030865"/>
    </source>
</evidence>
<dbReference type="InterPro" id="IPR014729">
    <property type="entry name" value="Rossmann-like_a/b/a_fold"/>
</dbReference>
<dbReference type="InterPro" id="IPR004527">
    <property type="entry name" value="Glu-tRNA-ligase_bac/mito"/>
</dbReference>
<dbReference type="EC" id="6.1.1.17" evidence="1"/>
<reference evidence="11" key="1">
    <citation type="submission" date="2016-02" db="EMBL/GenBank/DDBJ databases">
        <title>Comparative genomics of biotechnologically important yeasts.</title>
        <authorList>
            <consortium name="DOE Joint Genome Institute"/>
            <person name="Riley R."/>
            <person name="Haridas S."/>
            <person name="Wolfe K.H."/>
            <person name="Lopes M.R."/>
            <person name="Hittinger C.T."/>
            <person name="Goker M."/>
            <person name="Salamov A."/>
            <person name="Wisecaver J."/>
            <person name="Long T.M."/>
            <person name="Aerts A.L."/>
            <person name="Barry K."/>
            <person name="Choi C."/>
            <person name="Clum A."/>
            <person name="Coughlan A.Y."/>
            <person name="Deshpande S."/>
            <person name="Douglass A.P."/>
            <person name="Hanson S.J."/>
            <person name="Klenk H.-P."/>
            <person name="Labutti K."/>
            <person name="Lapidus A."/>
            <person name="Lindquist E."/>
            <person name="Lipzen A."/>
            <person name="Meier-Kolthoff J.P."/>
            <person name="Ohm R.A."/>
            <person name="Otillar R.P."/>
            <person name="Pangilinan J."/>
            <person name="Peng Y."/>
            <person name="Rokas A."/>
            <person name="Rosa C.A."/>
            <person name="Scheuner C."/>
            <person name="Sibirny A.A."/>
            <person name="Slot J.C."/>
            <person name="Stielow J.B."/>
            <person name="Sun H."/>
            <person name="Kurtzman C.P."/>
            <person name="Blackwell M."/>
            <person name="Jeffries T.W."/>
            <person name="Grigoriev I.V."/>
        </authorList>
    </citation>
    <scope>NUCLEOTIDE SEQUENCE [LARGE SCALE GENOMIC DNA]</scope>
    <source>
        <strain evidence="11">NRRL Y-17796</strain>
    </source>
</reference>
<dbReference type="SUPFAM" id="SSF52374">
    <property type="entry name" value="Nucleotidylyl transferase"/>
    <property type="match status" value="1"/>
</dbReference>
<protein>
    <recommendedName>
        <fullName evidence="1">glutamate--tRNA ligase</fullName>
        <ecNumber evidence="1">6.1.1.17</ecNumber>
    </recommendedName>
    <alternativeName>
        <fullName evidence="6">Glutamyl-tRNA synthetase</fullName>
    </alternativeName>
</protein>
<proteinExistence type="inferred from homology"/>
<dbReference type="InterPro" id="IPR000924">
    <property type="entry name" value="Glu/Gln-tRNA-synth"/>
</dbReference>
<dbReference type="InterPro" id="IPR020058">
    <property type="entry name" value="Glu/Gln-tRNA-synth_Ib_cat-dom"/>
</dbReference>
<keyword evidence="3 7" id="KW-0547">Nucleotide-binding</keyword>
<comment type="similarity">
    <text evidence="7">Belongs to the class-I aminoacyl-tRNA synthetase family.</text>
</comment>
<dbReference type="CDD" id="cd00808">
    <property type="entry name" value="GluRS_core"/>
    <property type="match status" value="1"/>
</dbReference>
<organism evidence="10 11">
    <name type="scientific">Tortispora caseinolytica NRRL Y-17796</name>
    <dbReference type="NCBI Taxonomy" id="767744"/>
    <lineage>
        <taxon>Eukaryota</taxon>
        <taxon>Fungi</taxon>
        <taxon>Dikarya</taxon>
        <taxon>Ascomycota</taxon>
        <taxon>Saccharomycotina</taxon>
        <taxon>Trigonopsidomycetes</taxon>
        <taxon>Trigonopsidales</taxon>
        <taxon>Trigonopsidaceae</taxon>
        <taxon>Tortispora</taxon>
    </lineage>
</organism>
<keyword evidence="7" id="KW-0648">Protein biosynthesis</keyword>
<keyword evidence="11" id="KW-1185">Reference proteome</keyword>
<dbReference type="GO" id="GO:0006424">
    <property type="term" value="P:glutamyl-tRNA aminoacylation"/>
    <property type="evidence" value="ECO:0007669"/>
    <property type="project" value="InterPro"/>
</dbReference>
<evidence type="ECO:0000256" key="8">
    <source>
        <dbReference type="SAM" id="MobiDB-lite"/>
    </source>
</evidence>
<evidence type="ECO:0000256" key="1">
    <source>
        <dbReference type="ARBA" id="ARBA00012835"/>
    </source>
</evidence>
<evidence type="ECO:0000256" key="5">
    <source>
        <dbReference type="ARBA" id="ARBA00023146"/>
    </source>
</evidence>
<evidence type="ECO:0000256" key="4">
    <source>
        <dbReference type="ARBA" id="ARBA00022840"/>
    </source>
</evidence>
<dbReference type="GO" id="GO:0008270">
    <property type="term" value="F:zinc ion binding"/>
    <property type="evidence" value="ECO:0007669"/>
    <property type="project" value="InterPro"/>
</dbReference>
<feature type="region of interest" description="Disordered" evidence="8">
    <location>
        <begin position="108"/>
        <end position="132"/>
    </location>
</feature>
<gene>
    <name evidence="10" type="ORF">CANCADRAFT_18760</name>
</gene>
<dbReference type="GO" id="GO:0004818">
    <property type="term" value="F:glutamate-tRNA ligase activity"/>
    <property type="evidence" value="ECO:0007669"/>
    <property type="project" value="UniProtKB-EC"/>
</dbReference>
<dbReference type="GO" id="GO:0032543">
    <property type="term" value="P:mitochondrial translation"/>
    <property type="evidence" value="ECO:0007669"/>
    <property type="project" value="EnsemblFungi"/>
</dbReference>
<keyword evidence="2 7" id="KW-0436">Ligase</keyword>
<evidence type="ECO:0000313" key="10">
    <source>
        <dbReference type="EMBL" id="ODV91777.1"/>
    </source>
</evidence>
<dbReference type="AlphaFoldDB" id="A0A1E4TJ79"/>
<name>A0A1E4TJ79_9ASCO</name>
<dbReference type="Pfam" id="PF00749">
    <property type="entry name" value="tRNA-synt_1c"/>
    <property type="match status" value="1"/>
</dbReference>
<dbReference type="PANTHER" id="PTHR43311">
    <property type="entry name" value="GLUTAMATE--TRNA LIGASE"/>
    <property type="match status" value="1"/>
</dbReference>
<evidence type="ECO:0000259" key="9">
    <source>
        <dbReference type="Pfam" id="PF00749"/>
    </source>
</evidence>
<dbReference type="GO" id="GO:0005524">
    <property type="term" value="F:ATP binding"/>
    <property type="evidence" value="ECO:0007669"/>
    <property type="project" value="UniProtKB-KW"/>
</dbReference>
<feature type="domain" description="Glutamyl/glutaminyl-tRNA synthetase class Ib catalytic" evidence="9">
    <location>
        <begin position="1"/>
        <end position="317"/>
    </location>
</feature>
<keyword evidence="5 7" id="KW-0030">Aminoacyl-tRNA synthetase</keyword>
<feature type="non-terminal residue" evidence="10">
    <location>
        <position position="1"/>
    </location>
</feature>